<evidence type="ECO:0000313" key="2">
    <source>
        <dbReference type="Proteomes" id="UP000317303"/>
    </source>
</evidence>
<dbReference type="RefSeq" id="WP_157575498.1">
    <property type="nucleotide sequence ID" value="NZ_JOIJ01000001.1"/>
</dbReference>
<reference evidence="1 2" key="1">
    <citation type="submission" date="2019-07" db="EMBL/GenBank/DDBJ databases">
        <title>R&amp;d 2014.</title>
        <authorList>
            <person name="Klenk H.-P."/>
        </authorList>
    </citation>
    <scope>NUCLEOTIDE SEQUENCE [LARGE SCALE GENOMIC DNA]</scope>
    <source>
        <strain evidence="1 2">DSM 43194</strain>
    </source>
</reference>
<accession>A0A660CL02</accession>
<evidence type="ECO:0000313" key="1">
    <source>
        <dbReference type="EMBL" id="TWH21715.1"/>
    </source>
</evidence>
<dbReference type="SUPFAM" id="SSF69118">
    <property type="entry name" value="AhpD-like"/>
    <property type="match status" value="1"/>
</dbReference>
<evidence type="ECO:0008006" key="3">
    <source>
        <dbReference type="Google" id="ProtNLM"/>
    </source>
</evidence>
<organism evidence="1 2">
    <name type="scientific">Prauserella rugosa</name>
    <dbReference type="NCBI Taxonomy" id="43354"/>
    <lineage>
        <taxon>Bacteria</taxon>
        <taxon>Bacillati</taxon>
        <taxon>Actinomycetota</taxon>
        <taxon>Actinomycetes</taxon>
        <taxon>Pseudonocardiales</taxon>
        <taxon>Pseudonocardiaceae</taxon>
        <taxon>Prauserella</taxon>
    </lineage>
</organism>
<name>A0A660CL02_9PSEU</name>
<dbReference type="Gene3D" id="1.20.1290.10">
    <property type="entry name" value="AhpD-like"/>
    <property type="match status" value="1"/>
</dbReference>
<comment type="caution">
    <text evidence="1">The sequence shown here is derived from an EMBL/GenBank/DDBJ whole genome shotgun (WGS) entry which is preliminary data.</text>
</comment>
<dbReference type="InterPro" id="IPR029032">
    <property type="entry name" value="AhpD-like"/>
</dbReference>
<dbReference type="EMBL" id="VLJV01000001">
    <property type="protein sequence ID" value="TWH21715.1"/>
    <property type="molecule type" value="Genomic_DNA"/>
</dbReference>
<protein>
    <recommendedName>
        <fullName evidence="3">AhpD family alkylhydroperoxidase</fullName>
    </recommendedName>
</protein>
<gene>
    <name evidence="1" type="ORF">JD82_03582</name>
</gene>
<dbReference type="OrthoDB" id="5185109at2"/>
<dbReference type="Proteomes" id="UP000317303">
    <property type="component" value="Unassembled WGS sequence"/>
</dbReference>
<dbReference type="AlphaFoldDB" id="A0A660CL02"/>
<keyword evidence="2" id="KW-1185">Reference proteome</keyword>
<proteinExistence type="predicted"/>
<sequence>MPDDVWDEARKHYDDNELAALTMAIAVINAWNRINVTNRTVPGSYKP</sequence>